<dbReference type="SUPFAM" id="SSF56112">
    <property type="entry name" value="Protein kinase-like (PK-like)"/>
    <property type="match status" value="1"/>
</dbReference>
<keyword evidence="1" id="KW-0808">Transferase</keyword>
<feature type="compositionally biased region" description="Low complexity" evidence="6">
    <location>
        <begin position="525"/>
        <end position="539"/>
    </location>
</feature>
<evidence type="ECO:0000313" key="8">
    <source>
        <dbReference type="EMBL" id="AGP33511.1"/>
    </source>
</evidence>
<feature type="domain" description="Protein kinase" evidence="7">
    <location>
        <begin position="13"/>
        <end position="286"/>
    </location>
</feature>
<proteinExistence type="predicted"/>
<dbReference type="Proteomes" id="UP000014803">
    <property type="component" value="Chromosome"/>
</dbReference>
<dbReference type="Gene3D" id="1.10.510.10">
    <property type="entry name" value="Transferase(Phosphotransferase) domain 1"/>
    <property type="match status" value="1"/>
</dbReference>
<keyword evidence="4 5" id="KW-0067">ATP-binding</keyword>
<name>S4XM65_SORCE</name>
<dbReference type="PANTHER" id="PTHR43289:SF6">
    <property type="entry name" value="SERINE_THREONINE-PROTEIN KINASE NEKL-3"/>
    <property type="match status" value="1"/>
</dbReference>
<feature type="region of interest" description="Disordered" evidence="6">
    <location>
        <begin position="518"/>
        <end position="566"/>
    </location>
</feature>
<evidence type="ECO:0000256" key="1">
    <source>
        <dbReference type="ARBA" id="ARBA00022679"/>
    </source>
</evidence>
<evidence type="ECO:0000259" key="7">
    <source>
        <dbReference type="PROSITE" id="PS50011"/>
    </source>
</evidence>
<feature type="region of interest" description="Disordered" evidence="6">
    <location>
        <begin position="357"/>
        <end position="392"/>
    </location>
</feature>
<feature type="binding site" evidence="5">
    <location>
        <position position="45"/>
    </location>
    <ligand>
        <name>ATP</name>
        <dbReference type="ChEBI" id="CHEBI:30616"/>
    </ligand>
</feature>
<evidence type="ECO:0000256" key="6">
    <source>
        <dbReference type="SAM" id="MobiDB-lite"/>
    </source>
</evidence>
<dbReference type="GO" id="GO:0004674">
    <property type="term" value="F:protein serine/threonine kinase activity"/>
    <property type="evidence" value="ECO:0007669"/>
    <property type="project" value="TreeGrafter"/>
</dbReference>
<dbReference type="InterPro" id="IPR017441">
    <property type="entry name" value="Protein_kinase_ATP_BS"/>
</dbReference>
<dbReference type="AlphaFoldDB" id="S4XM65"/>
<keyword evidence="2 5" id="KW-0547">Nucleotide-binding</keyword>
<dbReference type="STRING" id="1254432.SCE1572_02715"/>
<keyword evidence="3" id="KW-0418">Kinase</keyword>
<evidence type="ECO:0000256" key="2">
    <source>
        <dbReference type="ARBA" id="ARBA00022741"/>
    </source>
</evidence>
<sequence length="566" mass="60643">MSAPSDPQGWRKYRPIAEIGRGGMGDVCLAVARGPAGFNKLVVLKRARAELCEDAEILAMFLDEARLAARLNHPNVVQTYEVGEDGERLFIAMEYLDGQPLSQLRARVGLAELSLPVQVRILTDALAGLHYAHELRDFDGSPIHVVHRDASPQNIFVTYDGVIKVVDFGIAKAADSLSETRAGMLKGKVAYMSPEQSRGERVDRRSDVFSVGVILWEAIARRRMWKGYNDLAILGRLGLGELPDLRVAAPDADPELERICHKALAHAPGDRYATAAELHAELELWLREHHHGMSAREVGAFVASRFADDRARIQQLVEEQLRDVRWSGSYGKVAISDLPKIGAGPVSMTPTLTAPAAFSPSDAISTPPAVSSTETGQTRRTGQTARGERASRSSRRLAAVAIAFLLAAGVVTAGILRPLPRTAPAGPLQAFTAPPADAPPPQLAPPQEEVRLVVRVSPAAARLFLDGAPLSRGDYQGQLVKDGREHVVRAEAPGFLAQEETIAATSDLVVKLALERDPGAPRGKPAPIARSTPAIAPAPAATPPPAAPRGGERPGRGIDLESPYAP</sequence>
<gene>
    <name evidence="8" type="ORF">SCE1572_02715</name>
</gene>
<dbReference type="CDD" id="cd14014">
    <property type="entry name" value="STKc_PknB_like"/>
    <property type="match status" value="1"/>
</dbReference>
<dbReference type="GO" id="GO:0005524">
    <property type="term" value="F:ATP binding"/>
    <property type="evidence" value="ECO:0007669"/>
    <property type="project" value="UniProtKB-UniRule"/>
</dbReference>
<dbReference type="OrthoDB" id="9801841at2"/>
<evidence type="ECO:0000256" key="4">
    <source>
        <dbReference type="ARBA" id="ARBA00022840"/>
    </source>
</evidence>
<reference evidence="8 9" key="1">
    <citation type="journal article" date="2013" name="Sci. Rep.">
        <title>Extraordinary expansion of a Sorangium cellulosum genome from an alkaline milieu.</title>
        <authorList>
            <person name="Han K."/>
            <person name="Li Z.F."/>
            <person name="Peng R."/>
            <person name="Zhu L.P."/>
            <person name="Zhou T."/>
            <person name="Wang L.G."/>
            <person name="Li S.G."/>
            <person name="Zhang X.B."/>
            <person name="Hu W."/>
            <person name="Wu Z.H."/>
            <person name="Qin N."/>
            <person name="Li Y.Z."/>
        </authorList>
    </citation>
    <scope>NUCLEOTIDE SEQUENCE [LARGE SCALE GENOMIC DNA]</scope>
    <source>
        <strain evidence="8 9">So0157-2</strain>
    </source>
</reference>
<dbReference type="InterPro" id="IPR000719">
    <property type="entry name" value="Prot_kinase_dom"/>
</dbReference>
<dbReference type="Gene3D" id="3.30.200.20">
    <property type="entry name" value="Phosphorylase Kinase, domain 1"/>
    <property type="match status" value="1"/>
</dbReference>
<feature type="compositionally biased region" description="Basic and acidic residues" evidence="6">
    <location>
        <begin position="550"/>
        <end position="559"/>
    </location>
</feature>
<dbReference type="InterPro" id="IPR011009">
    <property type="entry name" value="Kinase-like_dom_sf"/>
</dbReference>
<evidence type="ECO:0000256" key="3">
    <source>
        <dbReference type="ARBA" id="ARBA00022777"/>
    </source>
</evidence>
<dbReference type="KEGG" id="scu:SCE1572_02715"/>
<evidence type="ECO:0000256" key="5">
    <source>
        <dbReference type="PROSITE-ProRule" id="PRU10141"/>
    </source>
</evidence>
<protein>
    <recommendedName>
        <fullName evidence="7">Protein kinase domain-containing protein</fullName>
    </recommendedName>
</protein>
<dbReference type="PROSITE" id="PS00107">
    <property type="entry name" value="PROTEIN_KINASE_ATP"/>
    <property type="match status" value="1"/>
</dbReference>
<evidence type="ECO:0000313" key="9">
    <source>
        <dbReference type="Proteomes" id="UP000014803"/>
    </source>
</evidence>
<dbReference type="PATRIC" id="fig|1254432.3.peg.594"/>
<accession>S4XM65</accession>
<feature type="compositionally biased region" description="Low complexity" evidence="6">
    <location>
        <begin position="373"/>
        <end position="385"/>
    </location>
</feature>
<feature type="compositionally biased region" description="Polar residues" evidence="6">
    <location>
        <begin position="362"/>
        <end position="372"/>
    </location>
</feature>
<dbReference type="eggNOG" id="COG0515">
    <property type="taxonomic scope" value="Bacteria"/>
</dbReference>
<dbReference type="HOGENOM" id="CLU_000288_151_5_7"/>
<dbReference type="RefSeq" id="WP_020732548.1">
    <property type="nucleotide sequence ID" value="NC_021658.1"/>
</dbReference>
<organism evidence="8 9">
    <name type="scientific">Sorangium cellulosum So0157-2</name>
    <dbReference type="NCBI Taxonomy" id="1254432"/>
    <lineage>
        <taxon>Bacteria</taxon>
        <taxon>Pseudomonadati</taxon>
        <taxon>Myxococcota</taxon>
        <taxon>Polyangia</taxon>
        <taxon>Polyangiales</taxon>
        <taxon>Polyangiaceae</taxon>
        <taxon>Sorangium</taxon>
    </lineage>
</organism>
<dbReference type="PROSITE" id="PS50011">
    <property type="entry name" value="PROTEIN_KINASE_DOM"/>
    <property type="match status" value="1"/>
</dbReference>
<dbReference type="EMBL" id="CP003969">
    <property type="protein sequence ID" value="AGP33511.1"/>
    <property type="molecule type" value="Genomic_DNA"/>
</dbReference>
<dbReference type="PANTHER" id="PTHR43289">
    <property type="entry name" value="MITOGEN-ACTIVATED PROTEIN KINASE KINASE KINASE 20-RELATED"/>
    <property type="match status" value="1"/>
</dbReference>
<dbReference type="Pfam" id="PF00069">
    <property type="entry name" value="Pkinase"/>
    <property type="match status" value="1"/>
</dbReference>